<protein>
    <submittedName>
        <fullName evidence="1">Predicted transcriptional regulator, contains an HTH and PUA-like domains</fullName>
    </submittedName>
</protein>
<dbReference type="EMBL" id="FNZK01000011">
    <property type="protein sequence ID" value="SEJ59273.1"/>
    <property type="molecule type" value="Genomic_DNA"/>
</dbReference>
<organism evidence="1 2">
    <name type="scientific">Propionispira arboris</name>
    <dbReference type="NCBI Taxonomy" id="84035"/>
    <lineage>
        <taxon>Bacteria</taxon>
        <taxon>Bacillati</taxon>
        <taxon>Bacillota</taxon>
        <taxon>Negativicutes</taxon>
        <taxon>Selenomonadales</taxon>
        <taxon>Selenomonadaceae</taxon>
        <taxon>Propionispira</taxon>
    </lineage>
</organism>
<gene>
    <name evidence="1" type="ORF">SAMN05660742_11146</name>
</gene>
<dbReference type="InterPro" id="IPR015947">
    <property type="entry name" value="PUA-like_sf"/>
</dbReference>
<accession>A0A1H7A0P6</accession>
<name>A0A1H7A0P6_9FIRM</name>
<evidence type="ECO:0000313" key="1">
    <source>
        <dbReference type="EMBL" id="SEJ59273.1"/>
    </source>
</evidence>
<reference evidence="2" key="1">
    <citation type="submission" date="2016-10" db="EMBL/GenBank/DDBJ databases">
        <authorList>
            <person name="Varghese N."/>
            <person name="Submissions S."/>
        </authorList>
    </citation>
    <scope>NUCLEOTIDE SEQUENCE [LARGE SCALE GENOMIC DNA]</scope>
    <source>
        <strain evidence="2">DSM 2179</strain>
    </source>
</reference>
<dbReference type="Proteomes" id="UP000199662">
    <property type="component" value="Unassembled WGS sequence"/>
</dbReference>
<dbReference type="Gene3D" id="2.30.130.30">
    <property type="entry name" value="Hypothetical protein"/>
    <property type="match status" value="1"/>
</dbReference>
<sequence length="124" mass="14183">MSKILFSINPQHVENILNGNKKVEYRKVKCARADIDSILIYSTAPIKKVVAQVQLENIFVDNPDKIWDRTKNISGITRGFFNNYFDKRAFAVAYELGEVETFTIPKSLKDFGIAFAPQSFVYVD</sequence>
<dbReference type="STRING" id="84035.SAMN05660742_11146"/>
<proteinExistence type="predicted"/>
<dbReference type="AlphaFoldDB" id="A0A1H7A0P6"/>
<dbReference type="RefSeq" id="WP_091831833.1">
    <property type="nucleotide sequence ID" value="NZ_FNZK01000011.1"/>
</dbReference>
<evidence type="ECO:0000313" key="2">
    <source>
        <dbReference type="Proteomes" id="UP000199662"/>
    </source>
</evidence>
<dbReference type="SUPFAM" id="SSF88697">
    <property type="entry name" value="PUA domain-like"/>
    <property type="match status" value="1"/>
</dbReference>
<keyword evidence="2" id="KW-1185">Reference proteome</keyword>